<comment type="catalytic activity">
    <reaction evidence="1">
        <text>Thiol-dependent hydrolysis of ester, thioester, amide, peptide and isopeptide bonds formed by the C-terminal Gly of ubiquitin (a 76-residue protein attached to proteins as an intracellular targeting signal).</text>
        <dbReference type="EC" id="3.4.19.12"/>
    </reaction>
</comment>
<dbReference type="Gene3D" id="3.90.70.40">
    <property type="match status" value="1"/>
</dbReference>
<dbReference type="GO" id="GO:0006508">
    <property type="term" value="P:proteolysis"/>
    <property type="evidence" value="ECO:0007669"/>
    <property type="project" value="UniProtKB-KW"/>
</dbReference>
<dbReference type="PRINTS" id="PR01233">
    <property type="entry name" value="JOSEPHIN"/>
</dbReference>
<reference evidence="15" key="1">
    <citation type="submission" date="2019-12" db="EMBL/GenBank/DDBJ databases">
        <authorList>
            <person name="Scholes J."/>
        </authorList>
    </citation>
    <scope>NUCLEOTIDE SEQUENCE</scope>
</reference>
<feature type="compositionally biased region" description="Basic and acidic residues" evidence="13">
    <location>
        <begin position="246"/>
        <end position="264"/>
    </location>
</feature>
<feature type="compositionally biased region" description="Basic and acidic residues" evidence="13">
    <location>
        <begin position="281"/>
        <end position="290"/>
    </location>
</feature>
<evidence type="ECO:0000256" key="9">
    <source>
        <dbReference type="ARBA" id="ARBA00023163"/>
    </source>
</evidence>
<evidence type="ECO:0000313" key="15">
    <source>
        <dbReference type="EMBL" id="CAA0836317.1"/>
    </source>
</evidence>
<organism evidence="15 16">
    <name type="scientific">Striga hermonthica</name>
    <name type="common">Purple witchweed</name>
    <name type="synonym">Buchnera hermonthica</name>
    <dbReference type="NCBI Taxonomy" id="68872"/>
    <lineage>
        <taxon>Eukaryota</taxon>
        <taxon>Viridiplantae</taxon>
        <taxon>Streptophyta</taxon>
        <taxon>Embryophyta</taxon>
        <taxon>Tracheophyta</taxon>
        <taxon>Spermatophyta</taxon>
        <taxon>Magnoliopsida</taxon>
        <taxon>eudicotyledons</taxon>
        <taxon>Gunneridae</taxon>
        <taxon>Pentapetalae</taxon>
        <taxon>asterids</taxon>
        <taxon>lamiids</taxon>
        <taxon>Lamiales</taxon>
        <taxon>Orobanchaceae</taxon>
        <taxon>Buchnereae</taxon>
        <taxon>Striga</taxon>
    </lineage>
</organism>
<dbReference type="GO" id="GO:0016579">
    <property type="term" value="P:protein deubiquitination"/>
    <property type="evidence" value="ECO:0007669"/>
    <property type="project" value="InterPro"/>
</dbReference>
<evidence type="ECO:0000313" key="16">
    <source>
        <dbReference type="Proteomes" id="UP001153555"/>
    </source>
</evidence>
<feature type="region of interest" description="Disordered" evidence="13">
    <location>
        <begin position="231"/>
        <end position="290"/>
    </location>
</feature>
<gene>
    <name evidence="15" type="ORF">SHERM_03422</name>
</gene>
<dbReference type="InterPro" id="IPR006155">
    <property type="entry name" value="Josephin"/>
</dbReference>
<evidence type="ECO:0000256" key="5">
    <source>
        <dbReference type="ARBA" id="ARBA00022786"/>
    </source>
</evidence>
<dbReference type="PROSITE" id="PS50957">
    <property type="entry name" value="JOSEPHIN"/>
    <property type="match status" value="1"/>
</dbReference>
<protein>
    <recommendedName>
        <fullName evidence="3">ubiquitinyl hydrolase 1</fullName>
        <ecNumber evidence="3">3.4.19.12</ecNumber>
    </recommendedName>
</protein>
<dbReference type="EMBL" id="CACSLK010030184">
    <property type="protein sequence ID" value="CAA0836317.1"/>
    <property type="molecule type" value="Genomic_DNA"/>
</dbReference>
<feature type="active site" description="Proton acceptor" evidence="11">
    <location>
        <position position="114"/>
    </location>
</feature>
<evidence type="ECO:0000256" key="12">
    <source>
        <dbReference type="PROSITE-ProRule" id="PRU00331"/>
    </source>
</evidence>
<keyword evidence="4" id="KW-0645">Protease</keyword>
<dbReference type="PANTHER" id="PTHR14159:SF0">
    <property type="entry name" value="ATAXIN-3-RELATED"/>
    <property type="match status" value="1"/>
</dbReference>
<dbReference type="FunFam" id="3.90.70.40:FF:000004">
    <property type="entry name" value="ataxin-3 homolog"/>
    <property type="match status" value="1"/>
</dbReference>
<keyword evidence="10" id="KW-0539">Nucleus</keyword>
<dbReference type="GO" id="GO:0005634">
    <property type="term" value="C:nucleus"/>
    <property type="evidence" value="ECO:0007669"/>
    <property type="project" value="UniProtKB-SubCell"/>
</dbReference>
<comment type="subcellular location">
    <subcellularLocation>
        <location evidence="2">Nucleus</location>
    </subcellularLocation>
</comment>
<dbReference type="SMART" id="SM01246">
    <property type="entry name" value="Josephin"/>
    <property type="match status" value="1"/>
</dbReference>
<dbReference type="InterPro" id="IPR033865">
    <property type="entry name" value="Ataxin-3"/>
</dbReference>
<dbReference type="OrthoDB" id="10063692at2759"/>
<feature type="active site" evidence="11 12">
    <location>
        <position position="129"/>
    </location>
</feature>
<feature type="active site" evidence="12">
    <location>
        <position position="15"/>
    </location>
</feature>
<evidence type="ECO:0000259" key="14">
    <source>
        <dbReference type="PROSITE" id="PS50957"/>
    </source>
</evidence>
<evidence type="ECO:0000256" key="2">
    <source>
        <dbReference type="ARBA" id="ARBA00004123"/>
    </source>
</evidence>
<proteinExistence type="predicted"/>
<dbReference type="Proteomes" id="UP001153555">
    <property type="component" value="Unassembled WGS sequence"/>
</dbReference>
<keyword evidence="5" id="KW-0833">Ubl conjugation pathway</keyword>
<feature type="domain" description="Josephin" evidence="14">
    <location>
        <begin position="2"/>
        <end position="175"/>
    </location>
</feature>
<evidence type="ECO:0000256" key="10">
    <source>
        <dbReference type="ARBA" id="ARBA00023242"/>
    </source>
</evidence>
<evidence type="ECO:0000256" key="7">
    <source>
        <dbReference type="ARBA" id="ARBA00022807"/>
    </source>
</evidence>
<keyword evidence="7" id="KW-0788">Thiol protease</keyword>
<keyword evidence="9" id="KW-0804">Transcription</keyword>
<evidence type="ECO:0000256" key="4">
    <source>
        <dbReference type="ARBA" id="ARBA00022670"/>
    </source>
</evidence>
<dbReference type="EC" id="3.4.19.12" evidence="3"/>
<evidence type="ECO:0000256" key="1">
    <source>
        <dbReference type="ARBA" id="ARBA00000707"/>
    </source>
</evidence>
<evidence type="ECO:0000256" key="13">
    <source>
        <dbReference type="SAM" id="MobiDB-lite"/>
    </source>
</evidence>
<name>A0A9N7RPN4_STRHE</name>
<keyword evidence="16" id="KW-1185">Reference proteome</keyword>
<keyword evidence="8" id="KW-0805">Transcription regulation</keyword>
<evidence type="ECO:0000256" key="6">
    <source>
        <dbReference type="ARBA" id="ARBA00022801"/>
    </source>
</evidence>
<evidence type="ECO:0000256" key="3">
    <source>
        <dbReference type="ARBA" id="ARBA00012759"/>
    </source>
</evidence>
<dbReference type="PANTHER" id="PTHR14159">
    <property type="entry name" value="ATAXIN-3-RELATED"/>
    <property type="match status" value="1"/>
</dbReference>
<dbReference type="GO" id="GO:0004843">
    <property type="term" value="F:cysteine-type deubiquitinase activity"/>
    <property type="evidence" value="ECO:0007669"/>
    <property type="project" value="UniProtKB-EC"/>
</dbReference>
<keyword evidence="6 12" id="KW-0378">Hydrolase</keyword>
<feature type="active site" evidence="12">
    <location>
        <position position="114"/>
    </location>
</feature>
<dbReference type="Gene3D" id="1.10.287.10">
    <property type="entry name" value="S15/NS1, RNA-binding"/>
    <property type="match status" value="1"/>
</dbReference>
<evidence type="ECO:0000256" key="8">
    <source>
        <dbReference type="ARBA" id="ARBA00023015"/>
    </source>
</evidence>
<evidence type="ECO:0000256" key="11">
    <source>
        <dbReference type="PIRSR" id="PIRSR633865-1"/>
    </source>
</evidence>
<accession>A0A9N7RPN4</accession>
<feature type="active site" description="Nucleophile" evidence="11">
    <location>
        <position position="15"/>
    </location>
</feature>
<dbReference type="Pfam" id="PF02099">
    <property type="entry name" value="Josephin"/>
    <property type="match status" value="1"/>
</dbReference>
<sequence length="290" mass="31956">MGIILYHEVQESKLCALHCVNAVLQGPFFSEFDLAGMAAELDRAERQVMFAASGDFEPEFSHNVSPDGDFSIQVLEKALEVMDLQVISLDSPVAQPAKIEPGAENAYICNLLNHWFCIKKVEGEWYNFNSLYPAPQHLSGFYLAAYLDSLKGSGWSIFLVRGNFPVFEQPEVGQNGPFRGRWLSPEEAKGILARRARTRWDRPGRKRRAPILVSDDEDDDDECLKEAIAASLKESSSCSSSSSGARLDENGLEKNGGKACEASENRTNGGGSENDGNGVESDWKRARVEG</sequence>
<dbReference type="AlphaFoldDB" id="A0A9N7RPN4"/>
<comment type="caution">
    <text evidence="15">The sequence shown here is derived from an EMBL/GenBank/DDBJ whole genome shotgun (WGS) entry which is preliminary data.</text>
</comment>